<dbReference type="SUPFAM" id="SSF47226">
    <property type="entry name" value="Histidine-containing phosphotransfer domain, HPT domain"/>
    <property type="match status" value="1"/>
</dbReference>
<dbReference type="Gene3D" id="3.30.565.10">
    <property type="entry name" value="Histidine kinase-like ATPase, C-terminal domain"/>
    <property type="match status" value="1"/>
</dbReference>
<keyword evidence="3 6" id="KW-0597">Phosphoprotein</keyword>
<feature type="domain" description="Histidine kinase" evidence="9">
    <location>
        <begin position="660"/>
        <end position="881"/>
    </location>
</feature>
<dbReference type="Gene3D" id="3.30.450.20">
    <property type="entry name" value="PAS domain"/>
    <property type="match status" value="2"/>
</dbReference>
<feature type="coiled-coil region" evidence="7">
    <location>
        <begin position="366"/>
        <end position="397"/>
    </location>
</feature>
<evidence type="ECO:0000313" key="14">
    <source>
        <dbReference type="EMBL" id="MBE0367157.1"/>
    </source>
</evidence>
<evidence type="ECO:0000256" key="8">
    <source>
        <dbReference type="SAM" id="Phobius"/>
    </source>
</evidence>
<dbReference type="CDD" id="cd17546">
    <property type="entry name" value="REC_hyHK_CKI1_RcsC-like"/>
    <property type="match status" value="1"/>
</dbReference>
<comment type="caution">
    <text evidence="14">The sequence shown here is derived from an EMBL/GenBank/DDBJ whole genome shotgun (WGS) entry which is preliminary data.</text>
</comment>
<keyword evidence="4" id="KW-0902">Two-component regulatory system</keyword>
<dbReference type="PROSITE" id="PS50894">
    <property type="entry name" value="HPT"/>
    <property type="match status" value="1"/>
</dbReference>
<dbReference type="InterPro" id="IPR005467">
    <property type="entry name" value="His_kinase_dom"/>
</dbReference>
<feature type="domain" description="PAS" evidence="11">
    <location>
        <begin position="408"/>
        <end position="455"/>
    </location>
</feature>
<keyword evidence="8" id="KW-0472">Membrane</keyword>
<dbReference type="SUPFAM" id="SSF52172">
    <property type="entry name" value="CheY-like"/>
    <property type="match status" value="1"/>
</dbReference>
<dbReference type="RefSeq" id="WP_192506620.1">
    <property type="nucleotide sequence ID" value="NZ_AQGV01000012.1"/>
</dbReference>
<accession>A0ABR9E8S8</accession>
<evidence type="ECO:0000259" key="10">
    <source>
        <dbReference type="PROSITE" id="PS50110"/>
    </source>
</evidence>
<dbReference type="SMART" id="SM00387">
    <property type="entry name" value="HATPase_c"/>
    <property type="match status" value="1"/>
</dbReference>
<dbReference type="SUPFAM" id="SSF55874">
    <property type="entry name" value="ATPase domain of HSP90 chaperone/DNA topoisomerase II/histidine kinase"/>
    <property type="match status" value="1"/>
</dbReference>
<organism evidence="14 15">
    <name type="scientific">Pseudoalteromonas aurantia 208</name>
    <dbReference type="NCBI Taxonomy" id="1314867"/>
    <lineage>
        <taxon>Bacteria</taxon>
        <taxon>Pseudomonadati</taxon>
        <taxon>Pseudomonadota</taxon>
        <taxon>Gammaproteobacteria</taxon>
        <taxon>Alteromonadales</taxon>
        <taxon>Pseudoalteromonadaceae</taxon>
        <taxon>Pseudoalteromonas</taxon>
    </lineage>
</organism>
<dbReference type="SMART" id="SM00388">
    <property type="entry name" value="HisKA"/>
    <property type="match status" value="1"/>
</dbReference>
<dbReference type="InterPro" id="IPR011006">
    <property type="entry name" value="CheY-like_superfamily"/>
</dbReference>
<dbReference type="CDD" id="cd16922">
    <property type="entry name" value="HATPase_EvgS-ArcB-TorS-like"/>
    <property type="match status" value="1"/>
</dbReference>
<dbReference type="Pfam" id="PF02518">
    <property type="entry name" value="HATPase_c"/>
    <property type="match status" value="1"/>
</dbReference>
<dbReference type="InterPro" id="IPR001789">
    <property type="entry name" value="Sig_transdc_resp-reg_receiver"/>
</dbReference>
<dbReference type="InterPro" id="IPR003594">
    <property type="entry name" value="HATPase_dom"/>
</dbReference>
<dbReference type="InterPro" id="IPR013656">
    <property type="entry name" value="PAS_4"/>
</dbReference>
<dbReference type="SUPFAM" id="SSF55785">
    <property type="entry name" value="PYP-like sensor domain (PAS domain)"/>
    <property type="match status" value="2"/>
</dbReference>
<dbReference type="Proteomes" id="UP000615755">
    <property type="component" value="Unassembled WGS sequence"/>
</dbReference>
<evidence type="ECO:0000256" key="1">
    <source>
        <dbReference type="ARBA" id="ARBA00000085"/>
    </source>
</evidence>
<dbReference type="InterPro" id="IPR003661">
    <property type="entry name" value="HisK_dim/P_dom"/>
</dbReference>
<protein>
    <recommendedName>
        <fullName evidence="2">histidine kinase</fullName>
        <ecNumber evidence="2">2.7.13.3</ecNumber>
    </recommendedName>
</protein>
<evidence type="ECO:0000256" key="3">
    <source>
        <dbReference type="ARBA" id="ARBA00022553"/>
    </source>
</evidence>
<dbReference type="NCBIfam" id="TIGR00229">
    <property type="entry name" value="sensory_box"/>
    <property type="match status" value="2"/>
</dbReference>
<keyword evidence="8" id="KW-1133">Transmembrane helix</keyword>
<feature type="transmembrane region" description="Helical" evidence="8">
    <location>
        <begin position="13"/>
        <end position="36"/>
    </location>
</feature>
<dbReference type="Gene3D" id="1.20.120.160">
    <property type="entry name" value="HPT domain"/>
    <property type="match status" value="1"/>
</dbReference>
<dbReference type="PROSITE" id="PS50113">
    <property type="entry name" value="PAC"/>
    <property type="match status" value="1"/>
</dbReference>
<dbReference type="InterPro" id="IPR036890">
    <property type="entry name" value="HATPase_C_sf"/>
</dbReference>
<feature type="modified residue" description="4-aspartylphosphate" evidence="6">
    <location>
        <position position="1059"/>
    </location>
</feature>
<dbReference type="InterPro" id="IPR008207">
    <property type="entry name" value="Sig_transdc_His_kin_Hpt_dom"/>
</dbReference>
<dbReference type="InterPro" id="IPR000014">
    <property type="entry name" value="PAS"/>
</dbReference>
<evidence type="ECO:0000256" key="4">
    <source>
        <dbReference type="ARBA" id="ARBA00023012"/>
    </source>
</evidence>
<keyword evidence="15" id="KW-1185">Reference proteome</keyword>
<evidence type="ECO:0000256" key="2">
    <source>
        <dbReference type="ARBA" id="ARBA00012438"/>
    </source>
</evidence>
<dbReference type="PANTHER" id="PTHR43719:SF28">
    <property type="entry name" value="PEROXIDE STRESS-ACTIVATED HISTIDINE KINASE MAK1-RELATED"/>
    <property type="match status" value="1"/>
</dbReference>
<feature type="domain" description="HPt" evidence="13">
    <location>
        <begin position="1141"/>
        <end position="1239"/>
    </location>
</feature>
<feature type="modified residue" description="Phosphohistidine" evidence="5">
    <location>
        <position position="1181"/>
    </location>
</feature>
<evidence type="ECO:0000313" key="15">
    <source>
        <dbReference type="Proteomes" id="UP000615755"/>
    </source>
</evidence>
<dbReference type="InterPro" id="IPR036641">
    <property type="entry name" value="HPT_dom_sf"/>
</dbReference>
<dbReference type="InterPro" id="IPR035965">
    <property type="entry name" value="PAS-like_dom_sf"/>
</dbReference>
<evidence type="ECO:0000259" key="12">
    <source>
        <dbReference type="PROSITE" id="PS50113"/>
    </source>
</evidence>
<dbReference type="PROSITE" id="PS50109">
    <property type="entry name" value="HIS_KIN"/>
    <property type="match status" value="1"/>
</dbReference>
<feature type="transmembrane region" description="Helical" evidence="8">
    <location>
        <begin position="299"/>
        <end position="324"/>
    </location>
</feature>
<dbReference type="PROSITE" id="PS50112">
    <property type="entry name" value="PAS"/>
    <property type="match status" value="1"/>
</dbReference>
<dbReference type="InterPro" id="IPR004358">
    <property type="entry name" value="Sig_transdc_His_kin-like_C"/>
</dbReference>
<evidence type="ECO:0000256" key="6">
    <source>
        <dbReference type="PROSITE-ProRule" id="PRU00169"/>
    </source>
</evidence>
<evidence type="ECO:0000259" key="13">
    <source>
        <dbReference type="PROSITE" id="PS50894"/>
    </source>
</evidence>
<evidence type="ECO:0000259" key="11">
    <source>
        <dbReference type="PROSITE" id="PS50112"/>
    </source>
</evidence>
<reference evidence="14 15" key="1">
    <citation type="submission" date="2015-03" db="EMBL/GenBank/DDBJ databases">
        <title>Genome sequence of Pseudoalteromonas aurantia.</title>
        <authorList>
            <person name="Xie B.-B."/>
            <person name="Rong J.-C."/>
            <person name="Qin Q.-L."/>
            <person name="Zhang Y.-Z."/>
        </authorList>
    </citation>
    <scope>NUCLEOTIDE SEQUENCE [LARGE SCALE GENOMIC DNA]</scope>
    <source>
        <strain evidence="14 15">208</strain>
    </source>
</reference>
<dbReference type="InterPro" id="IPR000700">
    <property type="entry name" value="PAS-assoc_C"/>
</dbReference>
<dbReference type="CDD" id="cd00082">
    <property type="entry name" value="HisKA"/>
    <property type="match status" value="1"/>
</dbReference>
<dbReference type="SUPFAM" id="SSF47384">
    <property type="entry name" value="Homodimeric domain of signal transducing histidine kinase"/>
    <property type="match status" value="1"/>
</dbReference>
<sequence length="1239" mass="140541">MDFDQAFLPLKKYYQAIAVTLSIAMLVAAILCLHLYHIKLERSYNDKVVHFQRLNGQLDQAMSAAETVFQSVFISLEQPLSYHFDPFIMATIDQRADYYYRKLPHGAGEVIGQGRFLNNPQAYRQWQQVMALGPAFNTTLALILPVDALAYVKDNGFAFVKRRYHNESHLLTALLEGKLSPDFSEKMYSSTGVVEINGRTYFAIGQRRSSTSNEHVLLVYNTQKVLAWLNQVGLPKTVATLLNKHQQNLLTHHEFLTEFQQQRERVAPWLGGIHLYSEKSTRPIDLAFKQTEQDFRTPILYEIALELLFLASFIGATFLAVTWLSNRIFIRPVSHFVRYLTLQEHAPKTTFDYIIPEDWQPWFAKIKRVVTQKQELLEQLKQHNDVLDEQVQTQKKQLARSLDIKERQAALLNTMLDNIPDLIYFKNIDGSFIGCNAAFEAFLKVNKSELVGKELHEVTDRFAELTMLEQCMREQRHSLTETLLLQDKSYMFTVAPFYNEQHRLIGSFGVARDVTEQQQVLKSLQTSEENFKAAMEYAPNGVILASIDGKVLSLNKAAKRYLTEHQPKVGSLLSRLFDEQSYKALAETFAVLLEQNKKAAELTMPQSGPYMWLQLSISLVWDKQRQPKYFVIHLQNITQLTRAKLDAERATLAKSRFIANISHEIRTPINVVLGLVDIVKEQGLNETQSVQMGQVSYAAQQLLDMLNSILAFAKVERHQESVRVHEFEIVTLIDDCYKLMAPLCAQKGLQLTIELKHSVPPTFKGDMQKIKQILINLLSNAIKYTQRGKVVLAIIQEQQNSGEQRTKFSVIDTGQGIKEVDQERLFDAFTQVDESLSRKHDGIGLGLAIVKQEVALLGGEIQLNSQYGQGSEFYFSLPLEVVPLLSRKTDVLWFTGNSMRFVCSDLNVCIEQDKIRVLQHLNDQPASYLVCESALQLDMLGVHCGQGWLDKLVSVYVPESTPIENLKVISNKIKQFPHVGYAQRISKDIEQQLKQQPQSRCQDVNVTGSLCLIVDDNELNLDITSNLLQQVCVNIVRLNGAQNIVEIVSKLQPDVILMDVQMPELDGYQATELLRKALPEQPVAIIALTANDNVGEVNKALSVGMNDYLIKPVEKGLLSETLALYVTAEIRFFDRAFALEQVMGKEPFLITMLEKFAKLSTEYLHQLDNCESHKEVSLLAHSIKGAAAGLGFCRLAEAAKVLELHIKTSNKTPDEVLVTDLKMRLQQVELFLTIGSLGD</sequence>
<dbReference type="PRINTS" id="PR00344">
    <property type="entry name" value="BCTRLSENSOR"/>
</dbReference>
<dbReference type="Pfam" id="PF00512">
    <property type="entry name" value="HisKA"/>
    <property type="match status" value="1"/>
</dbReference>
<dbReference type="Gene3D" id="3.40.50.2300">
    <property type="match status" value="1"/>
</dbReference>
<dbReference type="PANTHER" id="PTHR43719">
    <property type="entry name" value="TWO-COMPONENT HISTIDINE KINASE"/>
    <property type="match status" value="1"/>
</dbReference>
<keyword evidence="7" id="KW-0175">Coiled coil</keyword>
<dbReference type="Pfam" id="PF08448">
    <property type="entry name" value="PAS_4"/>
    <property type="match status" value="1"/>
</dbReference>
<dbReference type="CDD" id="cd00130">
    <property type="entry name" value="PAS"/>
    <property type="match status" value="2"/>
</dbReference>
<dbReference type="Gene3D" id="1.10.287.130">
    <property type="match status" value="1"/>
</dbReference>
<keyword evidence="8" id="KW-0812">Transmembrane</keyword>
<evidence type="ECO:0000259" key="9">
    <source>
        <dbReference type="PROSITE" id="PS50109"/>
    </source>
</evidence>
<dbReference type="PROSITE" id="PS50110">
    <property type="entry name" value="RESPONSE_REGULATORY"/>
    <property type="match status" value="1"/>
</dbReference>
<dbReference type="SMART" id="SM00091">
    <property type="entry name" value="PAS"/>
    <property type="match status" value="2"/>
</dbReference>
<dbReference type="Pfam" id="PF01627">
    <property type="entry name" value="Hpt"/>
    <property type="match status" value="1"/>
</dbReference>
<evidence type="ECO:0000256" key="5">
    <source>
        <dbReference type="PROSITE-ProRule" id="PRU00110"/>
    </source>
</evidence>
<feature type="domain" description="PAC" evidence="12">
    <location>
        <begin position="461"/>
        <end position="526"/>
    </location>
</feature>
<gene>
    <name evidence="14" type="ORF">PAUR_a0468</name>
</gene>
<dbReference type="InterPro" id="IPR050956">
    <property type="entry name" value="2C_system_His_kinase"/>
</dbReference>
<dbReference type="Pfam" id="PF13426">
    <property type="entry name" value="PAS_9"/>
    <property type="match status" value="1"/>
</dbReference>
<evidence type="ECO:0000256" key="7">
    <source>
        <dbReference type="SAM" id="Coils"/>
    </source>
</evidence>
<dbReference type="EC" id="2.7.13.3" evidence="2"/>
<proteinExistence type="predicted"/>
<feature type="domain" description="Response regulatory" evidence="10">
    <location>
        <begin position="1010"/>
        <end position="1126"/>
    </location>
</feature>
<dbReference type="InterPro" id="IPR036097">
    <property type="entry name" value="HisK_dim/P_sf"/>
</dbReference>
<comment type="catalytic activity">
    <reaction evidence="1">
        <text>ATP + protein L-histidine = ADP + protein N-phospho-L-histidine.</text>
        <dbReference type="EC" id="2.7.13.3"/>
    </reaction>
</comment>
<dbReference type="Pfam" id="PF00072">
    <property type="entry name" value="Response_reg"/>
    <property type="match status" value="1"/>
</dbReference>
<dbReference type="SMART" id="SM00448">
    <property type="entry name" value="REC"/>
    <property type="match status" value="1"/>
</dbReference>
<dbReference type="EMBL" id="AQGV01000012">
    <property type="protein sequence ID" value="MBE0367157.1"/>
    <property type="molecule type" value="Genomic_DNA"/>
</dbReference>
<name>A0ABR9E8S8_9GAMM</name>